<evidence type="ECO:0000313" key="2">
    <source>
        <dbReference type="EMBL" id="KIL59798.1"/>
    </source>
</evidence>
<dbReference type="Proteomes" id="UP000054549">
    <property type="component" value="Unassembled WGS sequence"/>
</dbReference>
<organism evidence="2 3">
    <name type="scientific">Amanita muscaria (strain Koide BX008)</name>
    <dbReference type="NCBI Taxonomy" id="946122"/>
    <lineage>
        <taxon>Eukaryota</taxon>
        <taxon>Fungi</taxon>
        <taxon>Dikarya</taxon>
        <taxon>Basidiomycota</taxon>
        <taxon>Agaricomycotina</taxon>
        <taxon>Agaricomycetes</taxon>
        <taxon>Agaricomycetidae</taxon>
        <taxon>Agaricales</taxon>
        <taxon>Pluteineae</taxon>
        <taxon>Amanitaceae</taxon>
        <taxon>Amanita</taxon>
    </lineage>
</organism>
<dbReference type="AlphaFoldDB" id="A0A0C2WTX4"/>
<dbReference type="InParanoid" id="A0A0C2WTX4"/>
<evidence type="ECO:0000313" key="3">
    <source>
        <dbReference type="Proteomes" id="UP000054549"/>
    </source>
</evidence>
<reference evidence="2 3" key="1">
    <citation type="submission" date="2014-04" db="EMBL/GenBank/DDBJ databases">
        <title>Evolutionary Origins and Diversification of the Mycorrhizal Mutualists.</title>
        <authorList>
            <consortium name="DOE Joint Genome Institute"/>
            <consortium name="Mycorrhizal Genomics Consortium"/>
            <person name="Kohler A."/>
            <person name="Kuo A."/>
            <person name="Nagy L.G."/>
            <person name="Floudas D."/>
            <person name="Copeland A."/>
            <person name="Barry K.W."/>
            <person name="Cichocki N."/>
            <person name="Veneault-Fourrey C."/>
            <person name="LaButti K."/>
            <person name="Lindquist E.A."/>
            <person name="Lipzen A."/>
            <person name="Lundell T."/>
            <person name="Morin E."/>
            <person name="Murat C."/>
            <person name="Riley R."/>
            <person name="Ohm R."/>
            <person name="Sun H."/>
            <person name="Tunlid A."/>
            <person name="Henrissat B."/>
            <person name="Grigoriev I.V."/>
            <person name="Hibbett D.S."/>
            <person name="Martin F."/>
        </authorList>
    </citation>
    <scope>NUCLEOTIDE SEQUENCE [LARGE SCALE GENOMIC DNA]</scope>
    <source>
        <strain evidence="2 3">Koide BX008</strain>
    </source>
</reference>
<accession>A0A0C2WTX4</accession>
<sequence>MIDVGGGSGGGANTSGLKSDEDEEKLTMIIDPLNNLDKLPGSMADLLDSSSVTCTVNNLHGMRVDTKPDVCVMNEDVSIKTMYLRDTSSSSVLTQITTNPNDSFPIAACLPKIQVIAEAKSVSP</sequence>
<name>A0A0C2WTX4_AMAMK</name>
<feature type="compositionally biased region" description="Gly residues" evidence="1">
    <location>
        <begin position="1"/>
        <end position="13"/>
    </location>
</feature>
<dbReference type="HOGENOM" id="CLU_2003350_0_0_1"/>
<feature type="region of interest" description="Disordered" evidence="1">
    <location>
        <begin position="1"/>
        <end position="23"/>
    </location>
</feature>
<evidence type="ECO:0000256" key="1">
    <source>
        <dbReference type="SAM" id="MobiDB-lite"/>
    </source>
</evidence>
<dbReference type="EMBL" id="KN818309">
    <property type="protein sequence ID" value="KIL59798.1"/>
    <property type="molecule type" value="Genomic_DNA"/>
</dbReference>
<gene>
    <name evidence="2" type="ORF">M378DRAFT_14550</name>
</gene>
<keyword evidence="3" id="KW-1185">Reference proteome</keyword>
<protein>
    <submittedName>
        <fullName evidence="2">Uncharacterized protein</fullName>
    </submittedName>
</protein>
<proteinExistence type="predicted"/>